<feature type="transmembrane region" description="Helical" evidence="1">
    <location>
        <begin position="86"/>
        <end position="104"/>
    </location>
</feature>
<dbReference type="EMBL" id="JBHSLL010000029">
    <property type="protein sequence ID" value="MFC5386373.1"/>
    <property type="molecule type" value="Genomic_DNA"/>
</dbReference>
<name>A0ABW0H2W5_9HYPH</name>
<keyword evidence="1" id="KW-0472">Membrane</keyword>
<dbReference type="Proteomes" id="UP001596016">
    <property type="component" value="Unassembled WGS sequence"/>
</dbReference>
<accession>A0ABW0H2W5</accession>
<evidence type="ECO:0000313" key="3">
    <source>
        <dbReference type="Proteomes" id="UP001596016"/>
    </source>
</evidence>
<evidence type="ECO:0000256" key="1">
    <source>
        <dbReference type="SAM" id="Phobius"/>
    </source>
</evidence>
<keyword evidence="1" id="KW-1133">Transmembrane helix</keyword>
<evidence type="ECO:0008006" key="4">
    <source>
        <dbReference type="Google" id="ProtNLM"/>
    </source>
</evidence>
<reference evidence="3" key="1">
    <citation type="journal article" date="2019" name="Int. J. Syst. Evol. Microbiol.">
        <title>The Global Catalogue of Microorganisms (GCM) 10K type strain sequencing project: providing services to taxonomists for standard genome sequencing and annotation.</title>
        <authorList>
            <consortium name="The Broad Institute Genomics Platform"/>
            <consortium name="The Broad Institute Genome Sequencing Center for Infectious Disease"/>
            <person name="Wu L."/>
            <person name="Ma J."/>
        </authorList>
    </citation>
    <scope>NUCLEOTIDE SEQUENCE [LARGE SCALE GENOMIC DNA]</scope>
    <source>
        <strain evidence="3">CGMCC 4.1415</strain>
    </source>
</reference>
<protein>
    <recommendedName>
        <fullName evidence="4">DUF883 family protein</fullName>
    </recommendedName>
</protein>
<evidence type="ECO:0000313" key="2">
    <source>
        <dbReference type="EMBL" id="MFC5386373.1"/>
    </source>
</evidence>
<dbReference type="RefSeq" id="WP_378229319.1">
    <property type="nucleotide sequence ID" value="NZ_JBHSLL010000029.1"/>
</dbReference>
<dbReference type="SUPFAM" id="SSF58113">
    <property type="entry name" value="Apolipoprotein A-I"/>
    <property type="match status" value="1"/>
</dbReference>
<gene>
    <name evidence="2" type="ORF">ACFPLB_10385</name>
</gene>
<proteinExistence type="predicted"/>
<keyword evidence="3" id="KW-1185">Reference proteome</keyword>
<keyword evidence="1" id="KW-0812">Transmembrane</keyword>
<dbReference type="Gene3D" id="1.20.120.20">
    <property type="entry name" value="Apolipoprotein"/>
    <property type="match status" value="1"/>
</dbReference>
<comment type="caution">
    <text evidence="2">The sequence shown here is derived from an EMBL/GenBank/DDBJ whole genome shotgun (WGS) entry which is preliminary data.</text>
</comment>
<organism evidence="2 3">
    <name type="scientific">Aquamicrobium segne</name>
    <dbReference type="NCBI Taxonomy" id="469547"/>
    <lineage>
        <taxon>Bacteria</taxon>
        <taxon>Pseudomonadati</taxon>
        <taxon>Pseudomonadota</taxon>
        <taxon>Alphaproteobacteria</taxon>
        <taxon>Hyphomicrobiales</taxon>
        <taxon>Phyllobacteriaceae</taxon>
        <taxon>Aquamicrobium</taxon>
    </lineage>
</organism>
<sequence length="107" mass="11959">MASFSSLSDKNLEKQVAQLSKELTALRKQLSRRGHDYYEEGRETLTGYGDTVSAYYDELSGKLNDHLPELRKRARMIENTAREHPAAAVAAGLIIVGLAASLFFSRR</sequence>